<feature type="transmembrane region" description="Helical" evidence="1">
    <location>
        <begin position="160"/>
        <end position="180"/>
    </location>
</feature>
<keyword evidence="4" id="KW-1185">Reference proteome</keyword>
<protein>
    <recommendedName>
        <fullName evidence="2">PiggyBac transposable element-derived protein domain-containing protein</fullName>
    </recommendedName>
</protein>
<dbReference type="InterPro" id="IPR029526">
    <property type="entry name" value="PGBD"/>
</dbReference>
<dbReference type="AlphaFoldDB" id="A0AAE0F833"/>
<feature type="domain" description="PiggyBac transposable element-derived protein" evidence="2">
    <location>
        <begin position="13"/>
        <end position="177"/>
    </location>
</feature>
<dbReference type="PANTHER" id="PTHR47272">
    <property type="entry name" value="DDE_TNP_1_7 DOMAIN-CONTAINING PROTEIN"/>
    <property type="match status" value="1"/>
</dbReference>
<keyword evidence="1" id="KW-0472">Membrane</keyword>
<evidence type="ECO:0000313" key="4">
    <source>
        <dbReference type="Proteomes" id="UP001190700"/>
    </source>
</evidence>
<evidence type="ECO:0000259" key="2">
    <source>
        <dbReference type="Pfam" id="PF13843"/>
    </source>
</evidence>
<reference evidence="3 4" key="1">
    <citation type="journal article" date="2015" name="Genome Biol. Evol.">
        <title>Comparative Genomics of a Bacterivorous Green Alga Reveals Evolutionary Causalities and Consequences of Phago-Mixotrophic Mode of Nutrition.</title>
        <authorList>
            <person name="Burns J.A."/>
            <person name="Paasch A."/>
            <person name="Narechania A."/>
            <person name="Kim E."/>
        </authorList>
    </citation>
    <scope>NUCLEOTIDE SEQUENCE [LARGE SCALE GENOMIC DNA]</scope>
    <source>
        <strain evidence="3 4">PLY_AMNH</strain>
    </source>
</reference>
<gene>
    <name evidence="3" type="ORF">CYMTET_36015</name>
</gene>
<comment type="caution">
    <text evidence="3">The sequence shown here is derived from an EMBL/GenBank/DDBJ whole genome shotgun (WGS) entry which is preliminary data.</text>
</comment>
<evidence type="ECO:0000256" key="1">
    <source>
        <dbReference type="SAM" id="Phobius"/>
    </source>
</evidence>
<evidence type="ECO:0000313" key="3">
    <source>
        <dbReference type="EMBL" id="KAK3254785.1"/>
    </source>
</evidence>
<dbReference type="Proteomes" id="UP001190700">
    <property type="component" value="Unassembled WGS sequence"/>
</dbReference>
<proteinExistence type="predicted"/>
<keyword evidence="1" id="KW-1133">Transmembrane helix</keyword>
<name>A0AAE0F833_9CHLO</name>
<dbReference type="EMBL" id="LGRX02023198">
    <property type="protein sequence ID" value="KAK3254785.1"/>
    <property type="molecule type" value="Genomic_DNA"/>
</dbReference>
<sequence>MLVKRMKFDWTRIWMDNLFTSRRFIQWGYEEKVLMGGVARATARGVPDSVVQTEARSKAELERVVGTVKIARTEDFKIVAVSIYDNKPVHFLSSIHNTEVNMIETFRDVWDSSEQKKKEISFTRLNVIDDYNHNMNGVDIADQLREIYRFDGPWMRQRKWWWALFLWGIGVAVVNAYILYKKQCEAAKLLVA</sequence>
<dbReference type="Pfam" id="PF13843">
    <property type="entry name" value="DDE_Tnp_1_7"/>
    <property type="match status" value="1"/>
</dbReference>
<accession>A0AAE0F833</accession>
<keyword evidence="1" id="KW-0812">Transmembrane</keyword>
<dbReference type="PANTHER" id="PTHR47272:SF2">
    <property type="entry name" value="PIGGYBAC TRANSPOSABLE ELEMENT-DERIVED PROTEIN 3-LIKE"/>
    <property type="match status" value="1"/>
</dbReference>
<organism evidence="3 4">
    <name type="scientific">Cymbomonas tetramitiformis</name>
    <dbReference type="NCBI Taxonomy" id="36881"/>
    <lineage>
        <taxon>Eukaryota</taxon>
        <taxon>Viridiplantae</taxon>
        <taxon>Chlorophyta</taxon>
        <taxon>Pyramimonadophyceae</taxon>
        <taxon>Pyramimonadales</taxon>
        <taxon>Pyramimonadaceae</taxon>
        <taxon>Cymbomonas</taxon>
    </lineage>
</organism>